<dbReference type="OrthoDB" id="6247795at2759"/>
<organism evidence="6 7">
    <name type="scientific">Fasciolopsis buskii</name>
    <dbReference type="NCBI Taxonomy" id="27845"/>
    <lineage>
        <taxon>Eukaryota</taxon>
        <taxon>Metazoa</taxon>
        <taxon>Spiralia</taxon>
        <taxon>Lophotrochozoa</taxon>
        <taxon>Platyhelminthes</taxon>
        <taxon>Trematoda</taxon>
        <taxon>Digenea</taxon>
        <taxon>Plagiorchiida</taxon>
        <taxon>Echinostomata</taxon>
        <taxon>Echinostomatoidea</taxon>
        <taxon>Fasciolidae</taxon>
        <taxon>Fasciolopsis</taxon>
    </lineage>
</organism>
<name>A0A8E0RR42_9TREM</name>
<evidence type="ECO:0000256" key="2">
    <source>
        <dbReference type="ARBA" id="ARBA00022692"/>
    </source>
</evidence>
<feature type="transmembrane region" description="Helical" evidence="5">
    <location>
        <begin position="7"/>
        <end position="30"/>
    </location>
</feature>
<dbReference type="Proteomes" id="UP000728185">
    <property type="component" value="Unassembled WGS sequence"/>
</dbReference>
<proteinExistence type="predicted"/>
<protein>
    <submittedName>
        <fullName evidence="6">Uncharacterized protein</fullName>
    </submittedName>
</protein>
<feature type="transmembrane region" description="Helical" evidence="5">
    <location>
        <begin position="129"/>
        <end position="153"/>
    </location>
</feature>
<keyword evidence="4 5" id="KW-0472">Membrane</keyword>
<sequence length="214" mass="23509">MGFGDKITPALAVIAAIVAAGHIIIGAYSVSNINWIHFKVSETDKDIREFKTRTRGLNVECVDNEPGSCQALERHDAKSKYSGVVHSVLDLRSASFGLPLASVSFTAIIFLLGAIIYIVFRRKPRYRQVLLLTMGVCNWISGLVSFIGLIIYLESQNQEAHKYDPNLITARAAWDETARTATTESFGYAFSLSIASCILCHAATFVLFTASLWA</sequence>
<dbReference type="GO" id="GO:0016020">
    <property type="term" value="C:membrane"/>
    <property type="evidence" value="ECO:0007669"/>
    <property type="project" value="UniProtKB-SubCell"/>
</dbReference>
<evidence type="ECO:0000313" key="6">
    <source>
        <dbReference type="EMBL" id="KAA0185427.1"/>
    </source>
</evidence>
<dbReference type="AlphaFoldDB" id="A0A8E0RR42"/>
<gene>
    <name evidence="6" type="ORF">FBUS_01574</name>
</gene>
<reference evidence="6" key="1">
    <citation type="submission" date="2019-05" db="EMBL/GenBank/DDBJ databases">
        <title>Annotation for the trematode Fasciolopsis buski.</title>
        <authorList>
            <person name="Choi Y.-J."/>
        </authorList>
    </citation>
    <scope>NUCLEOTIDE SEQUENCE</scope>
    <source>
        <strain evidence="6">HT</strain>
        <tissue evidence="6">Whole worm</tissue>
    </source>
</reference>
<dbReference type="Pfam" id="PF13903">
    <property type="entry name" value="Claudin_2"/>
    <property type="match status" value="1"/>
</dbReference>
<dbReference type="Gene3D" id="1.20.140.150">
    <property type="match status" value="1"/>
</dbReference>
<accession>A0A8E0RR42</accession>
<comment type="caution">
    <text evidence="6">The sequence shown here is derived from an EMBL/GenBank/DDBJ whole genome shotgun (WGS) entry which is preliminary data.</text>
</comment>
<evidence type="ECO:0000313" key="7">
    <source>
        <dbReference type="Proteomes" id="UP000728185"/>
    </source>
</evidence>
<evidence type="ECO:0000256" key="5">
    <source>
        <dbReference type="SAM" id="Phobius"/>
    </source>
</evidence>
<keyword evidence="3 5" id="KW-1133">Transmembrane helix</keyword>
<keyword evidence="7" id="KW-1185">Reference proteome</keyword>
<evidence type="ECO:0000256" key="1">
    <source>
        <dbReference type="ARBA" id="ARBA00004141"/>
    </source>
</evidence>
<dbReference type="InterPro" id="IPR004031">
    <property type="entry name" value="PMP22/EMP/MP20/Claudin"/>
</dbReference>
<feature type="transmembrane region" description="Helical" evidence="5">
    <location>
        <begin position="96"/>
        <end position="120"/>
    </location>
</feature>
<comment type="subcellular location">
    <subcellularLocation>
        <location evidence="1">Membrane</location>
        <topology evidence="1">Multi-pass membrane protein</topology>
    </subcellularLocation>
</comment>
<feature type="transmembrane region" description="Helical" evidence="5">
    <location>
        <begin position="188"/>
        <end position="213"/>
    </location>
</feature>
<dbReference type="EMBL" id="LUCM01010464">
    <property type="protein sequence ID" value="KAA0185427.1"/>
    <property type="molecule type" value="Genomic_DNA"/>
</dbReference>
<evidence type="ECO:0000256" key="4">
    <source>
        <dbReference type="ARBA" id="ARBA00023136"/>
    </source>
</evidence>
<keyword evidence="2 5" id="KW-0812">Transmembrane</keyword>
<evidence type="ECO:0000256" key="3">
    <source>
        <dbReference type="ARBA" id="ARBA00022989"/>
    </source>
</evidence>